<dbReference type="OrthoDB" id="4379056at2"/>
<dbReference type="RefSeq" id="WP_085150158.1">
    <property type="nucleotide sequence ID" value="NZ_AP022612.1"/>
</dbReference>
<dbReference type="EMBL" id="AP022612">
    <property type="protein sequence ID" value="BBZ36631.1"/>
    <property type="molecule type" value="Genomic_DNA"/>
</dbReference>
<proteinExistence type="predicted"/>
<dbReference type="Proteomes" id="UP000466931">
    <property type="component" value="Chromosome"/>
</dbReference>
<evidence type="ECO:0000313" key="2">
    <source>
        <dbReference type="Proteomes" id="UP000466931"/>
    </source>
</evidence>
<gene>
    <name evidence="1" type="ORF">MCNF_52360</name>
</gene>
<dbReference type="AlphaFoldDB" id="A0A7I7Y6X5"/>
<sequence length="121" mass="13194">MTSALNPGHHAPDGVTPYEVVGACVSDPDRWMTATDEATKAICRTCPRRWLCARDAVEIPGAEGVWAGIVVPESGRGRTFALRQLRSLAERGGYPVRKATRRRFVEIGDSEAPESAEQVDE</sequence>
<dbReference type="PROSITE" id="PS51674">
    <property type="entry name" value="4FE4S_WBL"/>
    <property type="match status" value="1"/>
</dbReference>
<accession>A0A7I7Y6X5</accession>
<dbReference type="Pfam" id="PF02467">
    <property type="entry name" value="Whib"/>
    <property type="match status" value="1"/>
</dbReference>
<protein>
    <submittedName>
        <fullName evidence="1">Uncharacterized protein</fullName>
    </submittedName>
</protein>
<evidence type="ECO:0000313" key="1">
    <source>
        <dbReference type="EMBL" id="BBZ36631.1"/>
    </source>
</evidence>
<reference evidence="1" key="1">
    <citation type="journal article" date="2019" name="Emerg. Microbes Infect.">
        <title>Comprehensive subspecies identification of 175 nontuberculous mycobacteria species based on 7547 genomic profiles.</title>
        <authorList>
            <person name="Matsumoto Y."/>
            <person name="Kinjo T."/>
            <person name="Motooka D."/>
            <person name="Nabeya D."/>
            <person name="Jung N."/>
            <person name="Uechi K."/>
            <person name="Horii T."/>
            <person name="Iida T."/>
            <person name="Fujita J."/>
            <person name="Nakamura S."/>
        </authorList>
    </citation>
    <scope>NUCLEOTIDE SEQUENCE [LARGE SCALE GENOMIC DNA]</scope>
    <source>
        <strain evidence="1">JCM 13671</strain>
    </source>
</reference>
<name>A0A7I7Y6X5_9MYCO</name>
<organism evidence="1 2">
    <name type="scientific">Mycolicibacterium confluentis</name>
    <dbReference type="NCBI Taxonomy" id="28047"/>
    <lineage>
        <taxon>Bacteria</taxon>
        <taxon>Bacillati</taxon>
        <taxon>Actinomycetota</taxon>
        <taxon>Actinomycetes</taxon>
        <taxon>Mycobacteriales</taxon>
        <taxon>Mycobacteriaceae</taxon>
        <taxon>Mycolicibacterium</taxon>
    </lineage>
</organism>
<keyword evidence="2" id="KW-1185">Reference proteome</keyword>
<reference evidence="1" key="2">
    <citation type="submission" date="2020-02" db="EMBL/GenBank/DDBJ databases">
        <authorList>
            <person name="Matsumoto Y."/>
            <person name="Motooka D."/>
            <person name="Nakamura S."/>
        </authorList>
    </citation>
    <scope>NUCLEOTIDE SEQUENCE</scope>
    <source>
        <strain evidence="1">JCM 13671</strain>
    </source>
</reference>
<dbReference type="InterPro" id="IPR034768">
    <property type="entry name" value="4FE4S_WBL"/>
</dbReference>